<feature type="transmembrane region" description="Helical" evidence="1">
    <location>
        <begin position="90"/>
        <end position="106"/>
    </location>
</feature>
<feature type="transmembrane region" description="Helical" evidence="1">
    <location>
        <begin position="68"/>
        <end position="85"/>
    </location>
</feature>
<name>A0ABT1WLQ0_9LACT</name>
<evidence type="ECO:0000313" key="2">
    <source>
        <dbReference type="EMBL" id="MCQ9209000.1"/>
    </source>
</evidence>
<feature type="transmembrane region" description="Helical" evidence="1">
    <location>
        <begin position="6"/>
        <end position="28"/>
    </location>
</feature>
<evidence type="ECO:0000313" key="3">
    <source>
        <dbReference type="Proteomes" id="UP001059480"/>
    </source>
</evidence>
<reference evidence="2" key="1">
    <citation type="submission" date="2022-07" db="EMBL/GenBank/DDBJ databases">
        <authorList>
            <person name="Jung M.-Y."/>
            <person name="Lee M."/>
        </authorList>
    </citation>
    <scope>NUCLEOTIDE SEQUENCE</scope>
    <source>
        <strain evidence="2">S8</strain>
    </source>
</reference>
<dbReference type="RefSeq" id="WP_256944117.1">
    <property type="nucleotide sequence ID" value="NZ_JANHNZ010000001.1"/>
</dbReference>
<reference evidence="2" key="2">
    <citation type="journal article" date="2023" name="Curr. Microbiol.">
        <title>Granulicatella seriolae sp. nov., a Novel Facultative Anaerobe Isolated from Yellowtail Marine Fish.</title>
        <authorList>
            <person name="Lee M."/>
            <person name="Choi Y.J."/>
            <person name="Farooq A."/>
            <person name="Jeong J.B."/>
            <person name="Jung M.Y."/>
        </authorList>
    </citation>
    <scope>NUCLEOTIDE SEQUENCE</scope>
    <source>
        <strain evidence="2">S8</strain>
    </source>
</reference>
<keyword evidence="1" id="KW-0812">Transmembrane</keyword>
<reference evidence="2" key="3">
    <citation type="journal article" date="2023" name="Microbiol. Resour. Announc.">
        <title>Draft Genome Sequence of Granulicatella sp. Strain S8, Isolated from a Marine Fish, Seriola quinqueradiata.</title>
        <authorList>
            <person name="Lee M."/>
            <person name="Farooq A."/>
            <person name="Jeong J.B."/>
            <person name="Jung M.Y."/>
        </authorList>
    </citation>
    <scope>NUCLEOTIDE SEQUENCE</scope>
    <source>
        <strain evidence="2">S8</strain>
    </source>
</reference>
<dbReference type="EMBL" id="JANHNZ010000001">
    <property type="protein sequence ID" value="MCQ9209000.1"/>
    <property type="molecule type" value="Genomic_DNA"/>
</dbReference>
<gene>
    <name evidence="2" type="ORF">NPA36_00265</name>
</gene>
<keyword evidence="3" id="KW-1185">Reference proteome</keyword>
<sequence length="107" mass="12215">MTSFYVYSALIISGLITFGIRATPFLLFSKMKKLPLALEYLSYTLPMAIMVILVIYSLKEMNFTTSPYGLPEIICVLLVIALHVWKKNTLLSIFLPTIIYMVLVQIF</sequence>
<keyword evidence="1" id="KW-1133">Transmembrane helix</keyword>
<dbReference type="PIRSF" id="PIRSF003203">
    <property type="entry name" value="AzlD"/>
    <property type="match status" value="1"/>
</dbReference>
<dbReference type="InterPro" id="IPR008407">
    <property type="entry name" value="Brnchd-chn_aa_trnsp_AzlD"/>
</dbReference>
<evidence type="ECO:0000256" key="1">
    <source>
        <dbReference type="SAM" id="Phobius"/>
    </source>
</evidence>
<dbReference type="Proteomes" id="UP001059480">
    <property type="component" value="Unassembled WGS sequence"/>
</dbReference>
<feature type="transmembrane region" description="Helical" evidence="1">
    <location>
        <begin position="40"/>
        <end position="56"/>
    </location>
</feature>
<protein>
    <submittedName>
        <fullName evidence="2">AzlD domain-containing protein</fullName>
    </submittedName>
</protein>
<dbReference type="Pfam" id="PF05437">
    <property type="entry name" value="AzlD"/>
    <property type="match status" value="1"/>
</dbReference>
<comment type="caution">
    <text evidence="2">The sequence shown here is derived from an EMBL/GenBank/DDBJ whole genome shotgun (WGS) entry which is preliminary data.</text>
</comment>
<organism evidence="2 3">
    <name type="scientific">Granulicatella seriolae</name>
    <dbReference type="NCBI Taxonomy" id="2967226"/>
    <lineage>
        <taxon>Bacteria</taxon>
        <taxon>Bacillati</taxon>
        <taxon>Bacillota</taxon>
        <taxon>Bacilli</taxon>
        <taxon>Lactobacillales</taxon>
        <taxon>Carnobacteriaceae</taxon>
        <taxon>Granulicatella</taxon>
    </lineage>
</organism>
<accession>A0ABT1WLQ0</accession>
<proteinExistence type="predicted"/>
<keyword evidence="1" id="KW-0472">Membrane</keyword>